<name>A0A1E1J6W7_LEIGU</name>
<evidence type="ECO:0000313" key="1">
    <source>
        <dbReference type="EMBL" id="CCM19359.1"/>
    </source>
</evidence>
<keyword evidence="1" id="KW-0418">Kinase</keyword>
<dbReference type="GO" id="GO:0016301">
    <property type="term" value="F:kinase activity"/>
    <property type="evidence" value="ECO:0007669"/>
    <property type="project" value="UniProtKB-KW"/>
</dbReference>
<gene>
    <name evidence="1" type="primary">LgM4147LRVhigh.35.02230.00050</name>
    <name evidence="1" type="ORF">BN36_3568420</name>
</gene>
<sequence length="92" mass="10212">MDMDPSVLGYRRVKGICEQADSSITSHLSGIETGESVYGDVVAWFSELLEYPSARLIANATLLSEATEAELMRQIWNKVLTALSEKMPVRFS</sequence>
<keyword evidence="1" id="KW-0808">Transferase</keyword>
<protein>
    <submittedName>
        <fullName evidence="1">L-ribulokinase, putative</fullName>
    </submittedName>
</protein>
<dbReference type="EMBL" id="CALQ01001793">
    <property type="protein sequence ID" value="CCM19359.1"/>
    <property type="molecule type" value="Genomic_DNA"/>
</dbReference>
<reference evidence="1" key="1">
    <citation type="submission" date="2012-08" db="EMBL/GenBank/DDBJ databases">
        <title>Comparative genomics of metastatic and non-metastatic Leishmania guyanensis provides insights into polygenic factors involved in Leishmania RNA virus infection.</title>
        <authorList>
            <person name="Smith D."/>
            <person name="Hertz-Fowler C."/>
            <person name="Martin R."/>
            <person name="Dickens N."/>
            <person name="Fasel N."/>
            <person name="Falquet L."/>
            <person name="Beverley S."/>
            <person name="Zangger H."/>
            <person name="Calderon-Copete S."/>
            <person name="Mottram J."/>
            <person name="Xenarios I."/>
        </authorList>
    </citation>
    <scope>NUCLEOTIDE SEQUENCE</scope>
    <source>
        <strain evidence="1">MHOM/BR/75/M4147/SSU:IR2SAT-LUC</strain>
    </source>
</reference>
<dbReference type="AlphaFoldDB" id="A0A1E1J6W7"/>
<accession>A0A1E1J6W7</accession>
<proteinExistence type="predicted"/>
<organism evidence="1">
    <name type="scientific">Leishmania guyanensis</name>
    <dbReference type="NCBI Taxonomy" id="5670"/>
    <lineage>
        <taxon>Eukaryota</taxon>
        <taxon>Discoba</taxon>
        <taxon>Euglenozoa</taxon>
        <taxon>Kinetoplastea</taxon>
        <taxon>Metakinetoplastina</taxon>
        <taxon>Trypanosomatida</taxon>
        <taxon>Trypanosomatidae</taxon>
        <taxon>Leishmaniinae</taxon>
        <taxon>Leishmania</taxon>
        <taxon>Leishmania guyanensis species complex</taxon>
    </lineage>
</organism>